<reference evidence="2 4" key="2">
    <citation type="journal article" date="2018" name="Plant J.">
        <title>The Physcomitrella patens chromosome-scale assembly reveals moss genome structure and evolution.</title>
        <authorList>
            <person name="Lang D."/>
            <person name="Ullrich K.K."/>
            <person name="Murat F."/>
            <person name="Fuchs J."/>
            <person name="Jenkins J."/>
            <person name="Haas F.B."/>
            <person name="Piednoel M."/>
            <person name="Gundlach H."/>
            <person name="Van Bel M."/>
            <person name="Meyberg R."/>
            <person name="Vives C."/>
            <person name="Morata J."/>
            <person name="Symeonidi A."/>
            <person name="Hiss M."/>
            <person name="Muchero W."/>
            <person name="Kamisugi Y."/>
            <person name="Saleh O."/>
            <person name="Blanc G."/>
            <person name="Decker E.L."/>
            <person name="van Gessel N."/>
            <person name="Grimwood J."/>
            <person name="Hayes R.D."/>
            <person name="Graham S.W."/>
            <person name="Gunter L.E."/>
            <person name="McDaniel S.F."/>
            <person name="Hoernstein S.N.W."/>
            <person name="Larsson A."/>
            <person name="Li F.W."/>
            <person name="Perroud P.F."/>
            <person name="Phillips J."/>
            <person name="Ranjan P."/>
            <person name="Rokshar D.S."/>
            <person name="Rothfels C.J."/>
            <person name="Schneider L."/>
            <person name="Shu S."/>
            <person name="Stevenson D.W."/>
            <person name="Thummler F."/>
            <person name="Tillich M."/>
            <person name="Villarreal Aguilar J.C."/>
            <person name="Widiez T."/>
            <person name="Wong G.K."/>
            <person name="Wymore A."/>
            <person name="Zhang Y."/>
            <person name="Zimmer A.D."/>
            <person name="Quatrano R.S."/>
            <person name="Mayer K.F.X."/>
            <person name="Goodstein D."/>
            <person name="Casacuberta J.M."/>
            <person name="Vandepoele K."/>
            <person name="Reski R."/>
            <person name="Cuming A.C."/>
            <person name="Tuskan G.A."/>
            <person name="Maumus F."/>
            <person name="Salse J."/>
            <person name="Schmutz J."/>
            <person name="Rensing S.A."/>
        </authorList>
    </citation>
    <scope>NUCLEOTIDE SEQUENCE [LARGE SCALE GENOMIC DNA]</scope>
    <source>
        <strain evidence="3 4">cv. Gransden 2004</strain>
    </source>
</reference>
<evidence type="ECO:0000256" key="1">
    <source>
        <dbReference type="SAM" id="MobiDB-lite"/>
    </source>
</evidence>
<reference evidence="3" key="3">
    <citation type="submission" date="2020-12" db="UniProtKB">
        <authorList>
            <consortium name="EnsemblPlants"/>
        </authorList>
    </citation>
    <scope>IDENTIFICATION</scope>
</reference>
<evidence type="ECO:0000313" key="4">
    <source>
        <dbReference type="Proteomes" id="UP000006727"/>
    </source>
</evidence>
<feature type="compositionally biased region" description="Basic and acidic residues" evidence="1">
    <location>
        <begin position="39"/>
        <end position="55"/>
    </location>
</feature>
<reference evidence="2 4" key="1">
    <citation type="journal article" date="2008" name="Science">
        <title>The Physcomitrella genome reveals evolutionary insights into the conquest of land by plants.</title>
        <authorList>
            <person name="Rensing S."/>
            <person name="Lang D."/>
            <person name="Zimmer A."/>
            <person name="Terry A."/>
            <person name="Salamov A."/>
            <person name="Shapiro H."/>
            <person name="Nishiyama T."/>
            <person name="Perroud P.-F."/>
            <person name="Lindquist E."/>
            <person name="Kamisugi Y."/>
            <person name="Tanahashi T."/>
            <person name="Sakakibara K."/>
            <person name="Fujita T."/>
            <person name="Oishi K."/>
            <person name="Shin-I T."/>
            <person name="Kuroki Y."/>
            <person name="Toyoda A."/>
            <person name="Suzuki Y."/>
            <person name="Hashimoto A."/>
            <person name="Yamaguchi K."/>
            <person name="Sugano A."/>
            <person name="Kohara Y."/>
            <person name="Fujiyama A."/>
            <person name="Anterola A."/>
            <person name="Aoki S."/>
            <person name="Ashton N."/>
            <person name="Barbazuk W.B."/>
            <person name="Barker E."/>
            <person name="Bennetzen J."/>
            <person name="Bezanilla M."/>
            <person name="Blankenship R."/>
            <person name="Cho S.H."/>
            <person name="Dutcher S."/>
            <person name="Estelle M."/>
            <person name="Fawcett J.A."/>
            <person name="Gundlach H."/>
            <person name="Hanada K."/>
            <person name="Heyl A."/>
            <person name="Hicks K.A."/>
            <person name="Hugh J."/>
            <person name="Lohr M."/>
            <person name="Mayer K."/>
            <person name="Melkozernov A."/>
            <person name="Murata T."/>
            <person name="Nelson D."/>
            <person name="Pils B."/>
            <person name="Prigge M."/>
            <person name="Reiss B."/>
            <person name="Renner T."/>
            <person name="Rombauts S."/>
            <person name="Rushton P."/>
            <person name="Sanderfoot A."/>
            <person name="Schween G."/>
            <person name="Shiu S.-H."/>
            <person name="Stueber K."/>
            <person name="Theodoulou F.L."/>
            <person name="Tu H."/>
            <person name="Van de Peer Y."/>
            <person name="Verrier P.J."/>
            <person name="Waters E."/>
            <person name="Wood A."/>
            <person name="Yang L."/>
            <person name="Cove D."/>
            <person name="Cuming A."/>
            <person name="Hasebe M."/>
            <person name="Lucas S."/>
            <person name="Mishler D.B."/>
            <person name="Reski R."/>
            <person name="Grigoriev I."/>
            <person name="Quatrano R.S."/>
            <person name="Boore J.L."/>
        </authorList>
    </citation>
    <scope>NUCLEOTIDE SEQUENCE [LARGE SCALE GENOMIC DNA]</scope>
    <source>
        <strain evidence="3 4">cv. Gransden 2004</strain>
    </source>
</reference>
<feature type="region of interest" description="Disordered" evidence="1">
    <location>
        <begin position="92"/>
        <end position="122"/>
    </location>
</feature>
<evidence type="ECO:0000313" key="2">
    <source>
        <dbReference type="EMBL" id="PNR31808.1"/>
    </source>
</evidence>
<dbReference type="AlphaFoldDB" id="A0A2K1IRB6"/>
<dbReference type="EMBL" id="ABEU02000021">
    <property type="protein sequence ID" value="PNR31808.1"/>
    <property type="molecule type" value="Genomic_DNA"/>
</dbReference>
<dbReference type="InParanoid" id="A0A2K1IRB6"/>
<gene>
    <name evidence="2" type="ORF">PHYPA_025931</name>
</gene>
<dbReference type="Proteomes" id="UP000006727">
    <property type="component" value="Chromosome 21"/>
</dbReference>
<keyword evidence="4" id="KW-1185">Reference proteome</keyword>
<protein>
    <submittedName>
        <fullName evidence="2 3">Uncharacterized protein</fullName>
    </submittedName>
</protein>
<evidence type="ECO:0000313" key="3">
    <source>
        <dbReference type="EnsemblPlants" id="Pp3c21_9302V3.1"/>
    </source>
</evidence>
<name>A0A2K1IRB6_PHYPA</name>
<proteinExistence type="predicted"/>
<feature type="compositionally biased region" description="Polar residues" evidence="1">
    <location>
        <begin position="96"/>
        <end position="109"/>
    </location>
</feature>
<feature type="compositionally biased region" description="Basic and acidic residues" evidence="1">
    <location>
        <begin position="110"/>
        <end position="122"/>
    </location>
</feature>
<feature type="region of interest" description="Disordered" evidence="1">
    <location>
        <begin position="37"/>
        <end position="57"/>
    </location>
</feature>
<sequence>MQIESGTATTVEAWLLRTRTKRSFDCRTNVILRSARASDISHPESRRAHPSKEIRQSQNNIANQHAIAHTKNNSNREELAGYTISTASHDCFKRQGPQNEKSASPQNTASEEKCSGNRGETKRRVAATVSLHKHTIVVKSMSPSHHLDQENSPTLHILALPHAHFKSQPYGACNQRSENPGRHTHNNRHCTDCDIDSRCVVG</sequence>
<accession>A0A2K1IRB6</accession>
<dbReference type="Gramene" id="Pp3c21_9302V3.1">
    <property type="protein sequence ID" value="Pp3c21_9302V3.1"/>
    <property type="gene ID" value="Pp3c21_9302"/>
</dbReference>
<organism evidence="2">
    <name type="scientific">Physcomitrium patens</name>
    <name type="common">Spreading-leaved earth moss</name>
    <name type="synonym">Physcomitrella patens</name>
    <dbReference type="NCBI Taxonomy" id="3218"/>
    <lineage>
        <taxon>Eukaryota</taxon>
        <taxon>Viridiplantae</taxon>
        <taxon>Streptophyta</taxon>
        <taxon>Embryophyta</taxon>
        <taxon>Bryophyta</taxon>
        <taxon>Bryophytina</taxon>
        <taxon>Bryopsida</taxon>
        <taxon>Funariidae</taxon>
        <taxon>Funariales</taxon>
        <taxon>Funariaceae</taxon>
        <taxon>Physcomitrium</taxon>
    </lineage>
</organism>
<dbReference type="EnsemblPlants" id="Pp3c21_9302V3.1">
    <property type="protein sequence ID" value="Pp3c21_9302V3.1"/>
    <property type="gene ID" value="Pp3c21_9302"/>
</dbReference>